<reference evidence="1" key="1">
    <citation type="submission" date="2013-02" db="EMBL/GenBank/DDBJ databases">
        <title>Comparative genomics of Borrelia species.</title>
        <authorList>
            <person name="Schwan T.G."/>
            <person name="Raffel S.J."/>
            <person name="Porcella S.F."/>
        </authorList>
    </citation>
    <scope>NUCLEOTIDE SEQUENCE</scope>
    <source>
        <strain evidence="1">YOR</strain>
        <plasmid evidence="1">unnamed</plasmid>
    </source>
</reference>
<name>W5SCI7_9SPIR</name>
<evidence type="ECO:0000313" key="1">
    <source>
        <dbReference type="EMBL" id="AHH04358.1"/>
    </source>
</evidence>
<gene>
    <name evidence="1" type="ORF">BHY_1407</name>
</gene>
<dbReference type="EMBL" id="CP004176">
    <property type="protein sequence ID" value="AHH04358.1"/>
    <property type="molecule type" value="Genomic_DNA"/>
</dbReference>
<accession>W5SCI7</accession>
<keyword evidence="1" id="KW-0614">Plasmid</keyword>
<proteinExistence type="predicted"/>
<protein>
    <submittedName>
        <fullName evidence="1">Atpase, para family protein</fullName>
    </submittedName>
</protein>
<dbReference type="HOGENOM" id="CLU_3077392_0_0_12"/>
<geneLocation type="plasmid" evidence="1">
    <name>unnamed</name>
</geneLocation>
<dbReference type="AlphaFoldDB" id="W5SCI7"/>
<sequence length="52" mass="6147">MLKNRGDFLGIISEREDLNRNIASNSKFSLKKDYMKEYENAINKFLVHLQTL</sequence>
<organism evidence="1">
    <name type="scientific">Borrelia nietonii YOR</name>
    <dbReference type="NCBI Taxonomy" id="1293576"/>
    <lineage>
        <taxon>Bacteria</taxon>
        <taxon>Pseudomonadati</taxon>
        <taxon>Spirochaetota</taxon>
        <taxon>Spirochaetia</taxon>
        <taxon>Spirochaetales</taxon>
        <taxon>Borreliaceae</taxon>
        <taxon>Borrelia</taxon>
        <taxon>Borrelia nietonii</taxon>
    </lineage>
</organism>